<name>A0A162UYS9_PHYB8</name>
<dbReference type="STRING" id="763407.A0A162UYS9"/>
<accession>A0A162UYS9</accession>
<dbReference type="RefSeq" id="XP_018296902.1">
    <property type="nucleotide sequence ID" value="XM_018430481.1"/>
</dbReference>
<evidence type="ECO:0000313" key="2">
    <source>
        <dbReference type="Proteomes" id="UP000077315"/>
    </source>
</evidence>
<dbReference type="Proteomes" id="UP000077315">
    <property type="component" value="Unassembled WGS sequence"/>
</dbReference>
<keyword evidence="2" id="KW-1185">Reference proteome</keyword>
<organism evidence="1 2">
    <name type="scientific">Phycomyces blakesleeanus (strain ATCC 8743b / DSM 1359 / FGSC 10004 / NBRC 33097 / NRRL 1555)</name>
    <dbReference type="NCBI Taxonomy" id="763407"/>
    <lineage>
        <taxon>Eukaryota</taxon>
        <taxon>Fungi</taxon>
        <taxon>Fungi incertae sedis</taxon>
        <taxon>Mucoromycota</taxon>
        <taxon>Mucoromycotina</taxon>
        <taxon>Mucoromycetes</taxon>
        <taxon>Mucorales</taxon>
        <taxon>Phycomycetaceae</taxon>
        <taxon>Phycomyces</taxon>
    </lineage>
</organism>
<dbReference type="OrthoDB" id="2596771at2759"/>
<evidence type="ECO:0000313" key="1">
    <source>
        <dbReference type="EMBL" id="OAD78862.1"/>
    </source>
</evidence>
<sequence>MSTVNITPMNENIYTLATISEALECSSIPGVMTLRLNNTIRTICNSNKRRTDITAEEAKNSGIKMCFSQKYSCHCSGTYESKTEMRVVQKRAKKNKCPALLCVREFFKTPEWYEITLTKDHADHTPEQSSKSASQIRIDMLRTIDRYGRSSDCKVNYYNIWNLMNKNQMISFMIWINEKLAAMNFSIFKTNTSYSPSLNLFTCGFMSPIQQNKMKNAVSFCLDATYGISGKIDEILYTLLIHNEEIGRGWPVAYMITNDRDVGPIVQWLQFLTSSLLLVNPKQITIDCCLAKVHAIQTTFFTTQIQFCIFHITQAWNRKLSDSVKISGSLLSEARLLHDKMMKSLQEIKNWCTENKFKLWSRAYFECQFSHMFTNNYIESWHNQLKTVFMKRFRNKRLDKLIFIFVHNVEYYLSQKYDRVMSNNEAMSAFTRE</sequence>
<dbReference type="AlphaFoldDB" id="A0A162UYS9"/>
<dbReference type="VEuPathDB" id="FungiDB:PHYBLDRAFT_140913"/>
<reference evidence="2" key="1">
    <citation type="submission" date="2015-06" db="EMBL/GenBank/DDBJ databases">
        <title>Expansion of signal transduction pathways in fungi by whole-genome duplication.</title>
        <authorList>
            <consortium name="DOE Joint Genome Institute"/>
            <person name="Corrochano L.M."/>
            <person name="Kuo A."/>
            <person name="Marcet-Houben M."/>
            <person name="Polaino S."/>
            <person name="Salamov A."/>
            <person name="Villalobos J.M."/>
            <person name="Alvarez M.I."/>
            <person name="Avalos J."/>
            <person name="Benito E.P."/>
            <person name="Benoit I."/>
            <person name="Burger G."/>
            <person name="Camino L.P."/>
            <person name="Canovas D."/>
            <person name="Cerda-Olmedo E."/>
            <person name="Cheng J.-F."/>
            <person name="Dominguez A."/>
            <person name="Elias M."/>
            <person name="Eslava A.P."/>
            <person name="Glaser F."/>
            <person name="Grimwood J."/>
            <person name="Gutierrez G."/>
            <person name="Heitman J."/>
            <person name="Henrissat B."/>
            <person name="Iturriaga E.A."/>
            <person name="Lang B.F."/>
            <person name="Lavin J.L."/>
            <person name="Lee S."/>
            <person name="Li W."/>
            <person name="Lindquist E."/>
            <person name="Lopez-Garcia S."/>
            <person name="Luque E.M."/>
            <person name="Marcos A.T."/>
            <person name="Martin J."/>
            <person name="McCluskey K."/>
            <person name="Medina H.R."/>
            <person name="Miralles-Duran A."/>
            <person name="Miyazaki A."/>
            <person name="Munoz-Torres E."/>
            <person name="Oguiza J.A."/>
            <person name="Ohm R."/>
            <person name="Olmedo M."/>
            <person name="Orejas M."/>
            <person name="Ortiz-Castellanos L."/>
            <person name="Pisabarro A.G."/>
            <person name="Rodriguez-Romero J."/>
            <person name="Ruiz-Herrera J."/>
            <person name="Ruiz-Vazquez R."/>
            <person name="Sanz C."/>
            <person name="Schackwitz W."/>
            <person name="Schmutz J."/>
            <person name="Shahriari M."/>
            <person name="Shelest E."/>
            <person name="Silva-Franco F."/>
            <person name="Soanes D."/>
            <person name="Syed K."/>
            <person name="Tagua V.G."/>
            <person name="Talbot N.J."/>
            <person name="Thon M."/>
            <person name="De vries R.P."/>
            <person name="Wiebenga A."/>
            <person name="Yadav J.S."/>
            <person name="Braun E.L."/>
            <person name="Baker S."/>
            <person name="Garre V."/>
            <person name="Horwitz B."/>
            <person name="Torres-Martinez S."/>
            <person name="Idnurm A."/>
            <person name="Herrera-Estrella A."/>
            <person name="Gabaldon T."/>
            <person name="Grigoriev I.V."/>
        </authorList>
    </citation>
    <scope>NUCLEOTIDE SEQUENCE [LARGE SCALE GENOMIC DNA]</scope>
    <source>
        <strain evidence="2">NRRL 1555(-)</strain>
    </source>
</reference>
<dbReference type="EMBL" id="KV440973">
    <property type="protein sequence ID" value="OAD78862.1"/>
    <property type="molecule type" value="Genomic_DNA"/>
</dbReference>
<gene>
    <name evidence="1" type="ORF">PHYBLDRAFT_140913</name>
</gene>
<proteinExistence type="predicted"/>
<dbReference type="InParanoid" id="A0A162UYS9"/>
<protein>
    <submittedName>
        <fullName evidence="1">Uncharacterized protein</fullName>
    </submittedName>
</protein>
<dbReference type="GeneID" id="28991387"/>